<dbReference type="PANTHER" id="PTHR43433">
    <property type="entry name" value="HYDROLASE, ALPHA/BETA FOLD FAMILY PROTEIN"/>
    <property type="match status" value="1"/>
</dbReference>
<name>A0ABP4UDR6_9ACTN</name>
<protein>
    <submittedName>
        <fullName evidence="3">Alpha/beta hydrolase</fullName>
    </submittedName>
</protein>
<evidence type="ECO:0000313" key="4">
    <source>
        <dbReference type="Proteomes" id="UP001500618"/>
    </source>
</evidence>
<dbReference type="InterPro" id="IPR029058">
    <property type="entry name" value="AB_hydrolase_fold"/>
</dbReference>
<dbReference type="SUPFAM" id="SSF53474">
    <property type="entry name" value="alpha/beta-Hydrolases"/>
    <property type="match status" value="1"/>
</dbReference>
<dbReference type="EMBL" id="BAAANY010000026">
    <property type="protein sequence ID" value="GAA1703011.1"/>
    <property type="molecule type" value="Genomic_DNA"/>
</dbReference>
<dbReference type="InterPro" id="IPR000639">
    <property type="entry name" value="Epox_hydrolase-like"/>
</dbReference>
<accession>A0ABP4UDR6</accession>
<keyword evidence="4" id="KW-1185">Reference proteome</keyword>
<keyword evidence="1" id="KW-0575">Peroxidase</keyword>
<keyword evidence="1" id="KW-0560">Oxidoreductase</keyword>
<sequence>MDLAETALLHVTAPDGRRLRVRTAGAPDGPLVIAHHGSPGSGLALPAAIEDVAARGLRLATVDRAGYGGSDRLAGRSVADMAGDTAAVADALGVERFRVWGWSGGGPHALACAALLPDRVQAVATLGGVAPYDSEGLDWTGGMGAANLEEFGFAVASAAELDTFLAGERDGLVDAEPAHLAELLASLLSAPDRAALDRTTGAFFHASFTEGLRPGHFGWMDDDLAFVKDWGFHPASITAPLLIVHGEQDLMVPVSHARWMARQVPHAVAWISPDDGHISPLPKISRVHEWLLGQDH</sequence>
<evidence type="ECO:0000313" key="3">
    <source>
        <dbReference type="EMBL" id="GAA1703011.1"/>
    </source>
</evidence>
<organism evidence="3 4">
    <name type="scientific">Fodinicola feengrottensis</name>
    <dbReference type="NCBI Taxonomy" id="435914"/>
    <lineage>
        <taxon>Bacteria</taxon>
        <taxon>Bacillati</taxon>
        <taxon>Actinomycetota</taxon>
        <taxon>Actinomycetes</taxon>
        <taxon>Mycobacteriales</taxon>
        <taxon>Fodinicola</taxon>
    </lineage>
</organism>
<gene>
    <name evidence="3" type="ORF">GCM10009765_60510</name>
</gene>
<feature type="domain" description="AB hydrolase-1" evidence="2">
    <location>
        <begin position="30"/>
        <end position="280"/>
    </location>
</feature>
<evidence type="ECO:0000259" key="2">
    <source>
        <dbReference type="Pfam" id="PF00561"/>
    </source>
</evidence>
<dbReference type="RefSeq" id="WP_344313674.1">
    <property type="nucleotide sequence ID" value="NZ_BAAANY010000026.1"/>
</dbReference>
<proteinExistence type="predicted"/>
<dbReference type="Proteomes" id="UP001500618">
    <property type="component" value="Unassembled WGS sequence"/>
</dbReference>
<evidence type="ECO:0000256" key="1">
    <source>
        <dbReference type="ARBA" id="ARBA00022559"/>
    </source>
</evidence>
<comment type="caution">
    <text evidence="3">The sequence shown here is derived from an EMBL/GenBank/DDBJ whole genome shotgun (WGS) entry which is preliminary data.</text>
</comment>
<dbReference type="Gene3D" id="3.40.50.1820">
    <property type="entry name" value="alpha/beta hydrolase"/>
    <property type="match status" value="1"/>
</dbReference>
<keyword evidence="3" id="KW-0378">Hydrolase</keyword>
<dbReference type="PRINTS" id="PR00412">
    <property type="entry name" value="EPOXHYDRLASE"/>
</dbReference>
<reference evidence="4" key="1">
    <citation type="journal article" date="2019" name="Int. J. Syst. Evol. Microbiol.">
        <title>The Global Catalogue of Microorganisms (GCM) 10K type strain sequencing project: providing services to taxonomists for standard genome sequencing and annotation.</title>
        <authorList>
            <consortium name="The Broad Institute Genomics Platform"/>
            <consortium name="The Broad Institute Genome Sequencing Center for Infectious Disease"/>
            <person name="Wu L."/>
            <person name="Ma J."/>
        </authorList>
    </citation>
    <scope>NUCLEOTIDE SEQUENCE [LARGE SCALE GENOMIC DNA]</scope>
    <source>
        <strain evidence="4">JCM 14718</strain>
    </source>
</reference>
<dbReference type="InterPro" id="IPR050471">
    <property type="entry name" value="AB_hydrolase"/>
</dbReference>
<dbReference type="InterPro" id="IPR000073">
    <property type="entry name" value="AB_hydrolase_1"/>
</dbReference>
<dbReference type="GO" id="GO:0016787">
    <property type="term" value="F:hydrolase activity"/>
    <property type="evidence" value="ECO:0007669"/>
    <property type="project" value="UniProtKB-KW"/>
</dbReference>
<dbReference type="Pfam" id="PF00561">
    <property type="entry name" value="Abhydrolase_1"/>
    <property type="match status" value="1"/>
</dbReference>
<dbReference type="PANTHER" id="PTHR43433:SF10">
    <property type="entry name" value="AB HYDROLASE-1 DOMAIN-CONTAINING PROTEIN"/>
    <property type="match status" value="1"/>
</dbReference>